<dbReference type="InterPro" id="IPR044074">
    <property type="entry name" value="PurU_ACT"/>
</dbReference>
<dbReference type="InterPro" id="IPR002376">
    <property type="entry name" value="Formyl_transf_N"/>
</dbReference>
<dbReference type="SUPFAM" id="SSF53328">
    <property type="entry name" value="Formyltransferase"/>
    <property type="match status" value="1"/>
</dbReference>
<accession>A0A1J5RPN1</accession>
<name>A0A1J5RPN1_9ZZZZ</name>
<dbReference type="SUPFAM" id="SSF55021">
    <property type="entry name" value="ACT-like"/>
    <property type="match status" value="1"/>
</dbReference>
<gene>
    <name evidence="4" type="primary">purU_7</name>
    <name evidence="4" type="ORF">GALL_198100</name>
</gene>
<dbReference type="Gene3D" id="3.40.50.170">
    <property type="entry name" value="Formyl transferase, N-terminal domain"/>
    <property type="match status" value="1"/>
</dbReference>
<feature type="domain" description="Formyl transferase N-terminal" evidence="3">
    <location>
        <begin position="90"/>
        <end position="265"/>
    </location>
</feature>
<dbReference type="GO" id="GO:0006730">
    <property type="term" value="P:one-carbon metabolic process"/>
    <property type="evidence" value="ECO:0007669"/>
    <property type="project" value="UniProtKB-KW"/>
</dbReference>
<dbReference type="PRINTS" id="PR01575">
    <property type="entry name" value="FFH4HYDRLASE"/>
</dbReference>
<dbReference type="PANTHER" id="PTHR42706">
    <property type="entry name" value="FORMYLTETRAHYDROFOLATE DEFORMYLASE"/>
    <property type="match status" value="1"/>
</dbReference>
<keyword evidence="1" id="KW-0554">One-carbon metabolism</keyword>
<dbReference type="NCBIfam" id="TIGR00655">
    <property type="entry name" value="PurU"/>
    <property type="match status" value="1"/>
</dbReference>
<sequence length="286" mass="32826">MPHDHRYTLTLSCLDRIGIVAAVSTFVANHRGWITEASHHADAEAQRFFMRQEILADSLPFGIETLREKFAPIAEQFGMDWRISDSARKKRVVILVSKQEHCLYDLVARWQADEMNMEIACVISNHETFRGFVEWHGITFHHVPVTPDNKEHAYTKIEELFQQADGDVMVLARYMQILSQDLCESHPGQILNIHHSFLPSFVGAKPYHQAYVRGVKLIGATCHYATSELDQGPIIEQDVIRVYHSDAPEDLVRYGKDIEKAVLARGLRYHLEDRVLVHGNKTVVFR</sequence>
<dbReference type="AlphaFoldDB" id="A0A1J5RPN1"/>
<dbReference type="CDD" id="cd08648">
    <property type="entry name" value="FMT_core_Formyl-FH4-Hydrolase_C"/>
    <property type="match status" value="1"/>
</dbReference>
<reference evidence="4" key="1">
    <citation type="submission" date="2016-10" db="EMBL/GenBank/DDBJ databases">
        <title>Sequence of Gallionella enrichment culture.</title>
        <authorList>
            <person name="Poehlein A."/>
            <person name="Muehling M."/>
            <person name="Daniel R."/>
        </authorList>
    </citation>
    <scope>NUCLEOTIDE SEQUENCE</scope>
</reference>
<dbReference type="InterPro" id="IPR036477">
    <property type="entry name" value="Formyl_transf_N_sf"/>
</dbReference>
<evidence type="ECO:0000313" key="4">
    <source>
        <dbReference type="EMBL" id="OIQ98216.1"/>
    </source>
</evidence>
<dbReference type="PIRSF" id="PIRSF036480">
    <property type="entry name" value="FormyFH4_hydr"/>
    <property type="match status" value="1"/>
</dbReference>
<keyword evidence="2 4" id="KW-0378">Hydrolase</keyword>
<dbReference type="GO" id="GO:0006189">
    <property type="term" value="P:'de novo' IMP biosynthetic process"/>
    <property type="evidence" value="ECO:0007669"/>
    <property type="project" value="InterPro"/>
</dbReference>
<dbReference type="NCBIfam" id="NF004684">
    <property type="entry name" value="PRK06027.1"/>
    <property type="match status" value="1"/>
</dbReference>
<evidence type="ECO:0000259" key="3">
    <source>
        <dbReference type="Pfam" id="PF00551"/>
    </source>
</evidence>
<organism evidence="4">
    <name type="scientific">mine drainage metagenome</name>
    <dbReference type="NCBI Taxonomy" id="410659"/>
    <lineage>
        <taxon>unclassified sequences</taxon>
        <taxon>metagenomes</taxon>
        <taxon>ecological metagenomes</taxon>
    </lineage>
</organism>
<dbReference type="Gene3D" id="3.30.70.260">
    <property type="match status" value="1"/>
</dbReference>
<dbReference type="EMBL" id="MLJW01000122">
    <property type="protein sequence ID" value="OIQ98216.1"/>
    <property type="molecule type" value="Genomic_DNA"/>
</dbReference>
<protein>
    <submittedName>
        <fullName evidence="4">Formyltetrahydrofolate deformylase</fullName>
        <ecNumber evidence="4">3.5.1.10</ecNumber>
    </submittedName>
</protein>
<dbReference type="EC" id="3.5.1.10" evidence="4"/>
<dbReference type="Pfam" id="PF00551">
    <property type="entry name" value="Formyl_trans_N"/>
    <property type="match status" value="1"/>
</dbReference>
<evidence type="ECO:0000256" key="2">
    <source>
        <dbReference type="ARBA" id="ARBA00022801"/>
    </source>
</evidence>
<comment type="caution">
    <text evidence="4">The sequence shown here is derived from an EMBL/GenBank/DDBJ whole genome shotgun (WGS) entry which is preliminary data.</text>
</comment>
<evidence type="ECO:0000256" key="1">
    <source>
        <dbReference type="ARBA" id="ARBA00022563"/>
    </source>
</evidence>
<dbReference type="CDD" id="cd04875">
    <property type="entry name" value="ACT_F4HF-DF"/>
    <property type="match status" value="1"/>
</dbReference>
<proteinExistence type="inferred from homology"/>
<dbReference type="HAMAP" id="MF_01927">
    <property type="entry name" value="PurU"/>
    <property type="match status" value="1"/>
</dbReference>
<dbReference type="InterPro" id="IPR045865">
    <property type="entry name" value="ACT-like_dom_sf"/>
</dbReference>
<dbReference type="InterPro" id="IPR041729">
    <property type="entry name" value="Formyl-FH4-Hydrolase_C"/>
</dbReference>
<dbReference type="GO" id="GO:0008864">
    <property type="term" value="F:formyltetrahydrofolate deformylase activity"/>
    <property type="evidence" value="ECO:0007669"/>
    <property type="project" value="UniProtKB-EC"/>
</dbReference>
<dbReference type="PANTHER" id="PTHR42706:SF1">
    <property type="entry name" value="FORMYLTETRAHYDROFOLATE DEFORMYLASE 2, MITOCHONDRIAL"/>
    <property type="match status" value="1"/>
</dbReference>
<dbReference type="InterPro" id="IPR004810">
    <property type="entry name" value="PurU"/>
</dbReference>